<name>A0A0H2LS37_VARPD</name>
<protein>
    <submittedName>
        <fullName evidence="2">Uncharacterized protein</fullName>
    </submittedName>
</protein>
<comment type="caution">
    <text evidence="2">The sequence shown here is derived from an EMBL/GenBank/DDBJ whole genome shotgun (WGS) entry which is preliminary data.</text>
</comment>
<feature type="region of interest" description="Disordered" evidence="1">
    <location>
        <begin position="1"/>
        <end position="56"/>
    </location>
</feature>
<gene>
    <name evidence="2" type="ORF">VPARA_63610</name>
</gene>
<dbReference type="Proteomes" id="UP000035170">
    <property type="component" value="Unassembled WGS sequence"/>
</dbReference>
<evidence type="ECO:0000313" key="3">
    <source>
        <dbReference type="Proteomes" id="UP000035170"/>
    </source>
</evidence>
<evidence type="ECO:0000256" key="1">
    <source>
        <dbReference type="SAM" id="MobiDB-lite"/>
    </source>
</evidence>
<reference evidence="2 3" key="1">
    <citation type="submission" date="2015-03" db="EMBL/GenBank/DDBJ databases">
        <title>Genome sequence of Variovorax paradoxus TBEA6.</title>
        <authorList>
            <person name="Poehlein A."/>
            <person name="Schuldes J."/>
            <person name="Wuebbeler J.H."/>
            <person name="Hiessl S."/>
            <person name="Steinbuechel A."/>
            <person name="Daniel R."/>
        </authorList>
    </citation>
    <scope>NUCLEOTIDE SEQUENCE [LARGE SCALE GENOMIC DNA]</scope>
    <source>
        <strain evidence="2 3">TBEA6</strain>
    </source>
</reference>
<dbReference type="PATRIC" id="fig|34073.19.peg.6547"/>
<dbReference type="AlphaFoldDB" id="A0A0H2LS37"/>
<keyword evidence="3" id="KW-1185">Reference proteome</keyword>
<proteinExistence type="predicted"/>
<evidence type="ECO:0000313" key="2">
    <source>
        <dbReference type="EMBL" id="KLN52501.1"/>
    </source>
</evidence>
<organism evidence="2 3">
    <name type="scientific">Variovorax paradoxus</name>
    <dbReference type="NCBI Taxonomy" id="34073"/>
    <lineage>
        <taxon>Bacteria</taxon>
        <taxon>Pseudomonadati</taxon>
        <taxon>Pseudomonadota</taxon>
        <taxon>Betaproteobacteria</taxon>
        <taxon>Burkholderiales</taxon>
        <taxon>Comamonadaceae</taxon>
        <taxon>Variovorax</taxon>
    </lineage>
</organism>
<dbReference type="EMBL" id="JZWI01000051">
    <property type="protein sequence ID" value="KLN52501.1"/>
    <property type="molecule type" value="Genomic_DNA"/>
</dbReference>
<feature type="compositionally biased region" description="Basic and acidic residues" evidence="1">
    <location>
        <begin position="1"/>
        <end position="13"/>
    </location>
</feature>
<dbReference type="RefSeq" id="WP_021013096.1">
    <property type="nucleotide sequence ID" value="NZ_JZWI01000051.1"/>
</dbReference>
<sequence>MPKKIRTEADRVATPKPTPMPGYALTKSGGGQKVSLERGTATRSKKNPGKRAKKGG</sequence>
<feature type="compositionally biased region" description="Basic residues" evidence="1">
    <location>
        <begin position="43"/>
        <end position="56"/>
    </location>
</feature>
<accession>A0A0H2LS37</accession>